<dbReference type="KEGG" id="rcf:Poly24_27610"/>
<evidence type="ECO:0000313" key="1">
    <source>
        <dbReference type="EMBL" id="QDV69047.1"/>
    </source>
</evidence>
<dbReference type="EMBL" id="CP036348">
    <property type="protein sequence ID" value="QDV69047.1"/>
    <property type="molecule type" value="Genomic_DNA"/>
</dbReference>
<name>A0A518JU20_9BACT</name>
<proteinExistence type="predicted"/>
<protein>
    <submittedName>
        <fullName evidence="1">Uncharacterized protein</fullName>
    </submittedName>
</protein>
<reference evidence="1 2" key="1">
    <citation type="submission" date="2019-02" db="EMBL/GenBank/DDBJ databases">
        <title>Deep-cultivation of Planctomycetes and their phenomic and genomic characterization uncovers novel biology.</title>
        <authorList>
            <person name="Wiegand S."/>
            <person name="Jogler M."/>
            <person name="Boedeker C."/>
            <person name="Pinto D."/>
            <person name="Vollmers J."/>
            <person name="Rivas-Marin E."/>
            <person name="Kohn T."/>
            <person name="Peeters S.H."/>
            <person name="Heuer A."/>
            <person name="Rast P."/>
            <person name="Oberbeckmann S."/>
            <person name="Bunk B."/>
            <person name="Jeske O."/>
            <person name="Meyerdierks A."/>
            <person name="Storesund J.E."/>
            <person name="Kallscheuer N."/>
            <person name="Luecker S."/>
            <person name="Lage O.M."/>
            <person name="Pohl T."/>
            <person name="Merkel B.J."/>
            <person name="Hornburger P."/>
            <person name="Mueller R.-W."/>
            <person name="Bruemmer F."/>
            <person name="Labrenz M."/>
            <person name="Spormann A.M."/>
            <person name="Op den Camp H."/>
            <person name="Overmann J."/>
            <person name="Amann R."/>
            <person name="Jetten M.S.M."/>
            <person name="Mascher T."/>
            <person name="Medema M.H."/>
            <person name="Devos D.P."/>
            <person name="Kaster A.-K."/>
            <person name="Ovreas L."/>
            <person name="Rohde M."/>
            <person name="Galperin M.Y."/>
            <person name="Jogler C."/>
        </authorList>
    </citation>
    <scope>NUCLEOTIDE SEQUENCE [LARGE SCALE GENOMIC DNA]</scope>
    <source>
        <strain evidence="1 2">Poly24</strain>
    </source>
</reference>
<accession>A0A518JU20</accession>
<sequence>MPHEIASQYMLLLLCEMKEGRMLKLPFRADQVQPDEIQSLLKTEPFVIPQVTSSEN</sequence>
<dbReference type="AlphaFoldDB" id="A0A518JU20"/>
<dbReference type="Proteomes" id="UP000315082">
    <property type="component" value="Chromosome"/>
</dbReference>
<evidence type="ECO:0000313" key="2">
    <source>
        <dbReference type="Proteomes" id="UP000315082"/>
    </source>
</evidence>
<organism evidence="1 2">
    <name type="scientific">Rosistilla carotiformis</name>
    <dbReference type="NCBI Taxonomy" id="2528017"/>
    <lineage>
        <taxon>Bacteria</taxon>
        <taxon>Pseudomonadati</taxon>
        <taxon>Planctomycetota</taxon>
        <taxon>Planctomycetia</taxon>
        <taxon>Pirellulales</taxon>
        <taxon>Pirellulaceae</taxon>
        <taxon>Rosistilla</taxon>
    </lineage>
</organism>
<keyword evidence="2" id="KW-1185">Reference proteome</keyword>
<gene>
    <name evidence="1" type="ORF">Poly24_27610</name>
</gene>